<dbReference type="SMART" id="SM00065">
    <property type="entry name" value="GAF"/>
    <property type="match status" value="1"/>
</dbReference>
<gene>
    <name evidence="6" type="ordered locus">Fleli_1677</name>
</gene>
<feature type="repeat" description="TPR" evidence="2">
    <location>
        <begin position="136"/>
        <end position="169"/>
    </location>
</feature>
<dbReference type="SMART" id="SM00028">
    <property type="entry name" value="TPR"/>
    <property type="match status" value="5"/>
</dbReference>
<name>I4AJF2_BERLS</name>
<dbReference type="InterPro" id="IPR019734">
    <property type="entry name" value="TPR_rpt"/>
</dbReference>
<feature type="domain" description="GAF" evidence="4">
    <location>
        <begin position="495"/>
        <end position="647"/>
    </location>
</feature>
<dbReference type="SUPFAM" id="SSF48452">
    <property type="entry name" value="TPR-like"/>
    <property type="match status" value="2"/>
</dbReference>
<dbReference type="SMART" id="SM00331">
    <property type="entry name" value="PP2C_SIG"/>
    <property type="match status" value="1"/>
</dbReference>
<dbReference type="EMBL" id="CP003345">
    <property type="protein sequence ID" value="AFM04087.1"/>
    <property type="molecule type" value="Genomic_DNA"/>
</dbReference>
<organism evidence="6 7">
    <name type="scientific">Bernardetia litoralis (strain ATCC 23117 / DSM 6794 / NBRC 15988 / NCIMB 1366 / Fx l1 / Sio-4)</name>
    <name type="common">Flexibacter litoralis</name>
    <dbReference type="NCBI Taxonomy" id="880071"/>
    <lineage>
        <taxon>Bacteria</taxon>
        <taxon>Pseudomonadati</taxon>
        <taxon>Bacteroidota</taxon>
        <taxon>Cytophagia</taxon>
        <taxon>Cytophagales</taxon>
        <taxon>Bernardetiaceae</taxon>
        <taxon>Bernardetia</taxon>
    </lineage>
</organism>
<dbReference type="InterPro" id="IPR029016">
    <property type="entry name" value="GAF-like_dom_sf"/>
</dbReference>
<reference evidence="7" key="1">
    <citation type="submission" date="2012-06" db="EMBL/GenBank/DDBJ databases">
        <title>The complete genome of Flexibacter litoralis DSM 6794.</title>
        <authorList>
            <person name="Lucas S."/>
            <person name="Copeland A."/>
            <person name="Lapidus A."/>
            <person name="Glavina del Rio T."/>
            <person name="Dalin E."/>
            <person name="Tice H."/>
            <person name="Bruce D."/>
            <person name="Goodwin L."/>
            <person name="Pitluck S."/>
            <person name="Peters L."/>
            <person name="Ovchinnikova G."/>
            <person name="Lu M."/>
            <person name="Kyrpides N."/>
            <person name="Mavromatis K."/>
            <person name="Ivanova N."/>
            <person name="Brettin T."/>
            <person name="Detter J.C."/>
            <person name="Han C."/>
            <person name="Larimer F."/>
            <person name="Land M."/>
            <person name="Hauser L."/>
            <person name="Markowitz V."/>
            <person name="Cheng J.-F."/>
            <person name="Hugenholtz P."/>
            <person name="Woyke T."/>
            <person name="Wu D."/>
            <person name="Spring S."/>
            <person name="Lang E."/>
            <person name="Kopitz M."/>
            <person name="Brambilla E."/>
            <person name="Klenk H.-P."/>
            <person name="Eisen J.A."/>
        </authorList>
    </citation>
    <scope>NUCLEOTIDE SEQUENCE [LARGE SCALE GENOMIC DNA]</scope>
    <source>
        <strain evidence="7">ATCC 23117 / DSM 6794 / NBRC 15988 / NCIMB 1366 / Sio-4</strain>
    </source>
</reference>
<sequence length="913" mass="105651" precursor="true">MYRLFLFLLVFGIYFLSFEMKAQSDVARTVKGRSVLDSLWCVYDSSQTSSLEDTAQINRLLEISNEYLINKSDSSQILAEIAIRQSEENLYSEGKAKAFWIIGLYYQTKNYSDSAVHFFRSSSSIYKEIQDSVHYSLVLNNLAGVYYAQGNYERALKNLLASLRIQQHYNDELQIARALNNMALIYKKNSQYEKSIQMHKQAILIKEKLRDSLGIATSYLNIGSVFLEQESYEKAVAYFEKGLPMALKTDNDILICQYYINLGMSLINTDSLKNTANKDQILLYFDKAEIIAQRLTNKQFLFYINFGRGQYFFYSEDYIKALSFCKKALKLEQEVDLRKGRANIYRFLSRIYKQKNQFESSTFYLEKYANLDDSLKKEENLNEIKRLQAVFESERQEQIISVLREQKKLQDSEIKRQEIWNYSLASGAILLLVIAILVFIQKRDRDNQNKEILKKSNEIGQQKEKITQQNIKLKETFSRLSILSEIGRKITATMDENALISIIKESIEHIMPVDGVGIGIYNPRSQAIEYSNFIEKDEVLPFHIESATEETKSLSVQSFLEDKEIFIVDIKKEYFQKNQQHINLLFGEVPQTAFFIPLRIREHPIGIMTIQSFKKNPYTEDNLALLRNLSTYVSIAVANANAYKLIRDKNQNILDSMRYAKTIQGVLTPTEKSILNQFSEYCLIYSPKDIVSGDFYWLTKVNDYTFIAVVDCTGHGIPGAFMSMIGNMLLDELINQEKHMQPSKILKLMHERIRKLLKQDVKPNSRNSSKSNKDGMDMILCRIKKRTSAMYEVAYSGAKRPFWYADPSYTEIQEIGATRQSIGGKQREAKRLFEEDIIQLPAGSSLYLTTDGFADQNSPQAERIGSYNLKLFLNKILDKNMATQQDLLIDFLEAHTQDAEQRDDITFWGVKLD</sequence>
<evidence type="ECO:0000259" key="5">
    <source>
        <dbReference type="SMART" id="SM00331"/>
    </source>
</evidence>
<dbReference type="Gene3D" id="3.30.450.40">
    <property type="match status" value="1"/>
</dbReference>
<dbReference type="HOGENOM" id="CLU_015802_0_0_10"/>
<dbReference type="RefSeq" id="WP_014797542.1">
    <property type="nucleotide sequence ID" value="NC_018018.1"/>
</dbReference>
<dbReference type="STRING" id="880071.Fleli_1677"/>
<keyword evidence="2" id="KW-0802">TPR repeat</keyword>
<dbReference type="eggNOG" id="COG2203">
    <property type="taxonomic scope" value="Bacteria"/>
</dbReference>
<keyword evidence="1" id="KW-0378">Hydrolase</keyword>
<dbReference type="Gene3D" id="3.60.40.10">
    <property type="entry name" value="PPM-type phosphatase domain"/>
    <property type="match status" value="1"/>
</dbReference>
<dbReference type="InterPro" id="IPR001932">
    <property type="entry name" value="PPM-type_phosphatase-like_dom"/>
</dbReference>
<dbReference type="PANTHER" id="PTHR43156:SF9">
    <property type="entry name" value="HAMP DOMAIN-CONTAINING PROTEIN"/>
    <property type="match status" value="1"/>
</dbReference>
<dbReference type="InterPro" id="IPR052016">
    <property type="entry name" value="Bact_Sigma-Reg"/>
</dbReference>
<dbReference type="AlphaFoldDB" id="I4AJF2"/>
<proteinExistence type="predicted"/>
<feature type="domain" description="PPM-type phosphatase" evidence="5">
    <location>
        <begin position="679"/>
        <end position="912"/>
    </location>
</feature>
<dbReference type="PROSITE" id="PS50005">
    <property type="entry name" value="TPR"/>
    <property type="match status" value="3"/>
</dbReference>
<dbReference type="GO" id="GO:0016791">
    <property type="term" value="F:phosphatase activity"/>
    <property type="evidence" value="ECO:0007669"/>
    <property type="project" value="TreeGrafter"/>
</dbReference>
<feature type="repeat" description="TPR" evidence="2">
    <location>
        <begin position="176"/>
        <end position="209"/>
    </location>
</feature>
<dbReference type="Gene3D" id="1.25.40.10">
    <property type="entry name" value="Tetratricopeptide repeat domain"/>
    <property type="match status" value="2"/>
</dbReference>
<keyword evidence="3" id="KW-0472">Membrane</keyword>
<keyword evidence="3" id="KW-1133">Transmembrane helix</keyword>
<dbReference type="PANTHER" id="PTHR43156">
    <property type="entry name" value="STAGE II SPORULATION PROTEIN E-RELATED"/>
    <property type="match status" value="1"/>
</dbReference>
<protein>
    <submittedName>
        <fullName evidence="6">Serine phosphatase RsbU, regulator of sigma subunit</fullName>
    </submittedName>
</protein>
<dbReference type="eggNOG" id="COG2208">
    <property type="taxonomic scope" value="Bacteria"/>
</dbReference>
<feature type="transmembrane region" description="Helical" evidence="3">
    <location>
        <begin position="419"/>
        <end position="440"/>
    </location>
</feature>
<dbReference type="Pfam" id="PF07228">
    <property type="entry name" value="SpoIIE"/>
    <property type="match status" value="1"/>
</dbReference>
<dbReference type="Pfam" id="PF13185">
    <property type="entry name" value="GAF_2"/>
    <property type="match status" value="1"/>
</dbReference>
<evidence type="ECO:0000256" key="2">
    <source>
        <dbReference type="PROSITE-ProRule" id="PRU00339"/>
    </source>
</evidence>
<evidence type="ECO:0000313" key="7">
    <source>
        <dbReference type="Proteomes" id="UP000006054"/>
    </source>
</evidence>
<dbReference type="Pfam" id="PF13374">
    <property type="entry name" value="TPR_10"/>
    <property type="match status" value="1"/>
</dbReference>
<accession>I4AJF2</accession>
<keyword evidence="3" id="KW-0812">Transmembrane</keyword>
<keyword evidence="7" id="KW-1185">Reference proteome</keyword>
<evidence type="ECO:0000259" key="4">
    <source>
        <dbReference type="SMART" id="SM00065"/>
    </source>
</evidence>
<dbReference type="InterPro" id="IPR036457">
    <property type="entry name" value="PPM-type-like_dom_sf"/>
</dbReference>
<dbReference type="OrthoDB" id="1119265at2"/>
<dbReference type="eggNOG" id="COG0457">
    <property type="taxonomic scope" value="Bacteria"/>
</dbReference>
<dbReference type="KEGG" id="fli:Fleli_1677"/>
<dbReference type="SUPFAM" id="SSF55781">
    <property type="entry name" value="GAF domain-like"/>
    <property type="match status" value="1"/>
</dbReference>
<dbReference type="Proteomes" id="UP000006054">
    <property type="component" value="Chromosome"/>
</dbReference>
<evidence type="ECO:0000256" key="3">
    <source>
        <dbReference type="SAM" id="Phobius"/>
    </source>
</evidence>
<evidence type="ECO:0000313" key="6">
    <source>
        <dbReference type="EMBL" id="AFM04087.1"/>
    </source>
</evidence>
<dbReference type="InterPro" id="IPR003018">
    <property type="entry name" value="GAF"/>
</dbReference>
<dbReference type="Pfam" id="PF13424">
    <property type="entry name" value="TPR_12"/>
    <property type="match status" value="1"/>
</dbReference>
<evidence type="ECO:0000256" key="1">
    <source>
        <dbReference type="ARBA" id="ARBA00022801"/>
    </source>
</evidence>
<feature type="repeat" description="TPR" evidence="2">
    <location>
        <begin position="216"/>
        <end position="249"/>
    </location>
</feature>
<dbReference type="InterPro" id="IPR011990">
    <property type="entry name" value="TPR-like_helical_dom_sf"/>
</dbReference>